<keyword evidence="14 16" id="KW-0326">Glycosidase</keyword>
<dbReference type="EMBL" id="JFFI01001205">
    <property type="protein sequence ID" value="KXH62176.1"/>
    <property type="molecule type" value="Genomic_DNA"/>
</dbReference>
<evidence type="ECO:0000256" key="4">
    <source>
        <dbReference type="ARBA" id="ARBA00012729"/>
    </source>
</evidence>
<dbReference type="Proteomes" id="UP000070121">
    <property type="component" value="Unassembled WGS sequence"/>
</dbReference>
<reference evidence="20 21" key="1">
    <citation type="submission" date="2014-02" db="EMBL/GenBank/DDBJ databases">
        <title>The genome sequence of Colletotrichum salicis CBS 607.94.</title>
        <authorList>
            <person name="Baroncelli R."/>
            <person name="Thon M.R."/>
        </authorList>
    </citation>
    <scope>NUCLEOTIDE SEQUENCE [LARGE SCALE GENOMIC DNA]</scope>
    <source>
        <strain evidence="20 21">CBS 607.94</strain>
    </source>
</reference>
<evidence type="ECO:0000256" key="8">
    <source>
        <dbReference type="ARBA" id="ARBA00022801"/>
    </source>
</evidence>
<keyword evidence="12" id="KW-0119">Carbohydrate metabolism</keyword>
<dbReference type="GO" id="GO:0000272">
    <property type="term" value="P:polysaccharide catabolic process"/>
    <property type="evidence" value="ECO:0007669"/>
    <property type="project" value="UniProtKB-KW"/>
</dbReference>
<dbReference type="GO" id="GO:0098552">
    <property type="term" value="C:side of membrane"/>
    <property type="evidence" value="ECO:0007669"/>
    <property type="project" value="UniProtKB-KW"/>
</dbReference>
<keyword evidence="10" id="KW-0843">Virulence</keyword>
<organism evidence="20 21">
    <name type="scientific">Colletotrichum salicis</name>
    <dbReference type="NCBI Taxonomy" id="1209931"/>
    <lineage>
        <taxon>Eukaryota</taxon>
        <taxon>Fungi</taxon>
        <taxon>Dikarya</taxon>
        <taxon>Ascomycota</taxon>
        <taxon>Pezizomycotina</taxon>
        <taxon>Sordariomycetes</taxon>
        <taxon>Hypocreomycetidae</taxon>
        <taxon>Glomerellales</taxon>
        <taxon>Glomerellaceae</taxon>
        <taxon>Colletotrichum</taxon>
        <taxon>Colletotrichum acutatum species complex</taxon>
    </lineage>
</organism>
<evidence type="ECO:0000313" key="21">
    <source>
        <dbReference type="Proteomes" id="UP000070121"/>
    </source>
</evidence>
<evidence type="ECO:0000313" key="20">
    <source>
        <dbReference type="EMBL" id="KXH62176.1"/>
    </source>
</evidence>
<keyword evidence="7" id="KW-0325">Glycoprotein</keyword>
<evidence type="ECO:0000256" key="14">
    <source>
        <dbReference type="ARBA" id="ARBA00023295"/>
    </source>
</evidence>
<dbReference type="PANTHER" id="PTHR45708">
    <property type="entry name" value="ENDOCHITINASE"/>
    <property type="match status" value="1"/>
</dbReference>
<keyword evidence="5" id="KW-1003">Cell membrane</keyword>
<dbReference type="InterPro" id="IPR001579">
    <property type="entry name" value="Glyco_hydro_18_chit_AS"/>
</dbReference>
<dbReference type="AlphaFoldDB" id="A0A135UP68"/>
<dbReference type="GO" id="GO:0005886">
    <property type="term" value="C:plasma membrane"/>
    <property type="evidence" value="ECO:0007669"/>
    <property type="project" value="UniProtKB-SubCell"/>
</dbReference>
<comment type="catalytic activity">
    <reaction evidence="1">
        <text>Random endo-hydrolysis of N-acetyl-beta-D-glucosaminide (1-&gt;4)-beta-linkages in chitin and chitodextrins.</text>
        <dbReference type="EC" id="3.2.1.14"/>
    </reaction>
</comment>
<dbReference type="GO" id="GO:0005576">
    <property type="term" value="C:extracellular region"/>
    <property type="evidence" value="ECO:0007669"/>
    <property type="project" value="UniProtKB-SubCell"/>
</dbReference>
<dbReference type="EC" id="3.2.1.14" evidence="4"/>
<dbReference type="InterPro" id="IPR050542">
    <property type="entry name" value="Glycosyl_Hydrlase18_Chitinase"/>
</dbReference>
<feature type="chain" id="PRO_5007805112" description="chitinase" evidence="18">
    <location>
        <begin position="20"/>
        <end position="837"/>
    </location>
</feature>
<evidence type="ECO:0000256" key="12">
    <source>
        <dbReference type="ARBA" id="ARBA00023277"/>
    </source>
</evidence>
<keyword evidence="11" id="KW-0472">Membrane</keyword>
<protein>
    <recommendedName>
        <fullName evidence="4">chitinase</fullName>
        <ecNumber evidence="4">3.2.1.14</ecNumber>
    </recommendedName>
</protein>
<keyword evidence="21" id="KW-1185">Reference proteome</keyword>
<keyword evidence="6" id="KW-0964">Secreted</keyword>
<feature type="region of interest" description="Disordered" evidence="17">
    <location>
        <begin position="475"/>
        <end position="559"/>
    </location>
</feature>
<dbReference type="Pfam" id="PF00704">
    <property type="entry name" value="Glyco_hydro_18"/>
    <property type="match status" value="1"/>
</dbReference>
<feature type="signal peptide" evidence="18">
    <location>
        <begin position="1"/>
        <end position="19"/>
    </location>
</feature>
<feature type="domain" description="GH18" evidence="19">
    <location>
        <begin position="33"/>
        <end position="342"/>
    </location>
</feature>
<keyword evidence="8 16" id="KW-0378">Hydrolase</keyword>
<dbReference type="Gene3D" id="3.20.20.80">
    <property type="entry name" value="Glycosidases"/>
    <property type="match status" value="1"/>
</dbReference>
<evidence type="ECO:0000256" key="16">
    <source>
        <dbReference type="RuleBase" id="RU000489"/>
    </source>
</evidence>
<feature type="compositionally biased region" description="Polar residues" evidence="17">
    <location>
        <begin position="495"/>
        <end position="559"/>
    </location>
</feature>
<dbReference type="PANTHER" id="PTHR45708:SF47">
    <property type="entry name" value="ENDOCHITINASE A"/>
    <property type="match status" value="1"/>
</dbReference>
<dbReference type="SUPFAM" id="SSF51445">
    <property type="entry name" value="(Trans)glycosidases"/>
    <property type="match status" value="1"/>
</dbReference>
<name>A0A135UP68_9PEZI</name>
<sequence>MLFSKSFIAAAAAISPALAHSSSQTTTSASPLLGLNLYWGQYGQPTDRLSTYCDAPGVTSVSLSFVTYSPKNSAGYPGTNFAGHCGGEVYYKNPKTGEDTKLIMNCDYVKKDIQYCQAKGIKILLAIGGYCPTGGPCSYDIDSEQDGHEFGDLLHKTFGPYDQDWNGPRPFDISETEHIAVDGFDFDLEFKYPDQKPWIKMIEKLRSCGIYHISAAPQCPTSDTWFQLKELIYNAQFDSLFIQFYNNPGCQVTDTPNYDDWETVISQTSKSKDAKLYIGVLASVESGWNGYAPPSTIQDLICKYQNKPHFGGVSIWDATRGAINQINGQSFHESIADALKYGCNPIPAKTSTFSVSTSTSSLVSSTITSSAIVSTTSTSSSSSQSASASVSASGSASASGSTSGSVSASASASGSGSASASISASASMSVSSSASASASLTFFGNSSASATGSASSRIITSLSANATATASASATKSATVSDTCDEDDEDFPTTKMGNSHTATATGSADTTKTASGSVTDKATGPATGSATGPAQNSLTVSISDKPSGTKSAIESAKNTLSAPEQLTTSTVFTTKITTVTSCKPDVPCTKGAVVTETIPWYTTVCPVTATSSAVAVPTISPPPQWVTSTVYTTNTYTITSCAPDVPNCPVGQVTTKVVPAYTTVCPYTETTPGSTKPSGDVPNPPKPSGDVPQPPKPTSDVPKPAGGQGGNKPSGSQGESKPSGDVPQPPKPTGGQGGSKPSGDIVPPKPTVTPVVPGKEDDSTTFIYKTLTVPVTIGKYNSTLAGTGSHYKPTSTGGFPSYTTAAAVPSKPVQAGAAKIGAFGVGGFAALAVALLL</sequence>
<feature type="compositionally biased region" description="Pro residues" evidence="17">
    <location>
        <begin position="682"/>
        <end position="697"/>
    </location>
</feature>
<keyword evidence="13" id="KW-0449">Lipoprotein</keyword>
<evidence type="ECO:0000256" key="7">
    <source>
        <dbReference type="ARBA" id="ARBA00022622"/>
    </source>
</evidence>
<gene>
    <name evidence="20" type="ORF">CSAL01_05509</name>
</gene>
<dbReference type="PROSITE" id="PS51910">
    <property type="entry name" value="GH18_2"/>
    <property type="match status" value="1"/>
</dbReference>
<dbReference type="InterPro" id="IPR017853">
    <property type="entry name" value="GH"/>
</dbReference>
<comment type="subcellular location">
    <subcellularLocation>
        <location evidence="2">Cell membrane</location>
        <topology evidence="2">Lipid-anchor</topology>
        <topology evidence="2">GPI-anchor</topology>
    </subcellularLocation>
    <subcellularLocation>
        <location evidence="3">Secreted</location>
    </subcellularLocation>
</comment>
<keyword evidence="18" id="KW-0732">Signal</keyword>
<proteinExistence type="predicted"/>
<evidence type="ECO:0000256" key="2">
    <source>
        <dbReference type="ARBA" id="ARBA00004609"/>
    </source>
</evidence>
<keyword evidence="15" id="KW-0624">Polysaccharide degradation</keyword>
<evidence type="ECO:0000256" key="6">
    <source>
        <dbReference type="ARBA" id="ARBA00022525"/>
    </source>
</evidence>
<evidence type="ECO:0000256" key="9">
    <source>
        <dbReference type="ARBA" id="ARBA00023024"/>
    </source>
</evidence>
<comment type="caution">
    <text evidence="20">The sequence shown here is derived from an EMBL/GenBank/DDBJ whole genome shotgun (WGS) entry which is preliminary data.</text>
</comment>
<accession>A0A135UP68</accession>
<evidence type="ECO:0000259" key="19">
    <source>
        <dbReference type="PROSITE" id="PS51910"/>
    </source>
</evidence>
<evidence type="ECO:0000256" key="13">
    <source>
        <dbReference type="ARBA" id="ARBA00023288"/>
    </source>
</evidence>
<evidence type="ECO:0000256" key="17">
    <source>
        <dbReference type="SAM" id="MobiDB-lite"/>
    </source>
</evidence>
<dbReference type="PROSITE" id="PS01095">
    <property type="entry name" value="GH18_1"/>
    <property type="match status" value="1"/>
</dbReference>
<evidence type="ECO:0000256" key="3">
    <source>
        <dbReference type="ARBA" id="ARBA00004613"/>
    </source>
</evidence>
<dbReference type="InterPro" id="IPR001223">
    <property type="entry name" value="Glyco_hydro18_cat"/>
</dbReference>
<evidence type="ECO:0000256" key="11">
    <source>
        <dbReference type="ARBA" id="ARBA00023136"/>
    </source>
</evidence>
<keyword evidence="9" id="KW-0146">Chitin degradation</keyword>
<dbReference type="OrthoDB" id="6020543at2759"/>
<keyword evidence="7" id="KW-0336">GPI-anchor</keyword>
<dbReference type="STRING" id="1209931.A0A135UP68"/>
<evidence type="ECO:0000256" key="15">
    <source>
        <dbReference type="ARBA" id="ARBA00023326"/>
    </source>
</evidence>
<feature type="region of interest" description="Disordered" evidence="17">
    <location>
        <begin position="669"/>
        <end position="761"/>
    </location>
</feature>
<evidence type="ECO:0000256" key="10">
    <source>
        <dbReference type="ARBA" id="ARBA00023026"/>
    </source>
</evidence>
<dbReference type="GO" id="GO:0006032">
    <property type="term" value="P:chitin catabolic process"/>
    <property type="evidence" value="ECO:0007669"/>
    <property type="project" value="UniProtKB-KW"/>
</dbReference>
<dbReference type="GO" id="GO:0008843">
    <property type="term" value="F:endochitinase activity"/>
    <property type="evidence" value="ECO:0007669"/>
    <property type="project" value="UniProtKB-EC"/>
</dbReference>
<evidence type="ECO:0000256" key="1">
    <source>
        <dbReference type="ARBA" id="ARBA00000822"/>
    </source>
</evidence>
<evidence type="ECO:0000256" key="5">
    <source>
        <dbReference type="ARBA" id="ARBA00022475"/>
    </source>
</evidence>
<evidence type="ECO:0000256" key="18">
    <source>
        <dbReference type="SAM" id="SignalP"/>
    </source>
</evidence>